<dbReference type="EMBL" id="BMEY01000013">
    <property type="protein sequence ID" value="GGA81403.1"/>
    <property type="molecule type" value="Genomic_DNA"/>
</dbReference>
<evidence type="ECO:0000256" key="9">
    <source>
        <dbReference type="ARBA" id="ARBA00022741"/>
    </source>
</evidence>
<gene>
    <name evidence="18" type="primary">alaS</name>
    <name evidence="18" type="ORF">GCM10008025_25910</name>
</gene>
<keyword evidence="13" id="KW-0648">Protein biosynthesis</keyword>
<keyword evidence="7" id="KW-0436">Ligase</keyword>
<feature type="domain" description="Alanyl-transfer RNA synthetases family profile" evidence="17">
    <location>
        <begin position="1"/>
        <end position="212"/>
    </location>
</feature>
<dbReference type="InterPro" id="IPR051335">
    <property type="entry name" value="Alanyl-tRNA_Editing_Enzymes"/>
</dbReference>
<dbReference type="FunFam" id="3.10.310.40:FF:000001">
    <property type="entry name" value="Alanine--tRNA ligase"/>
    <property type="match status" value="1"/>
</dbReference>
<dbReference type="Gene3D" id="3.30.980.10">
    <property type="entry name" value="Threonyl-trna Synthetase, Chain A, domain 2"/>
    <property type="match status" value="1"/>
</dbReference>
<dbReference type="EC" id="6.1.1.7" evidence="4"/>
<dbReference type="InterPro" id="IPR009000">
    <property type="entry name" value="Transl_B-barrel_sf"/>
</dbReference>
<sequence>MSEKLYYQDQYLGRFSSRVEKIEQDDDGKYFAILEQTAFYPTGGGQPHDIGTLNEVKVYDVEEIDGEIRHYIEEPINKEELCVGEINWDRRMDHMQQHAGQHILSAAFAEEYKYETISFHLGTELCSIDLHTDSLTEDEVIQTERMANLIILENRPIETKWVTKQEINKYKLRKELAVTENIRLVIIPEFDYNGCGGTHPRSTGEVGSIQVLHWEKHKKHIRVYFVCGRRVRQQLRTKHQVIQRLTKLLSAPQEKLEVVTEQMLAQMSEYEKQIATLQMEIVDYEATTYIEKAEIIEGQSVIKISSENKPMAVLQQLAKKIANLSSESFICIVNETSDKLQLVCAKGENLPINMNQLIKIVLPKINGKGGGNENIAQGGGEKTQSKEELFDLIVSTFFDMKN</sequence>
<keyword evidence="8" id="KW-0479">Metal-binding</keyword>
<evidence type="ECO:0000256" key="15">
    <source>
        <dbReference type="ARBA" id="ARBA00032577"/>
    </source>
</evidence>
<dbReference type="Proteomes" id="UP000613512">
    <property type="component" value="Unassembled WGS sequence"/>
</dbReference>
<evidence type="ECO:0000313" key="18">
    <source>
        <dbReference type="EMBL" id="GGA81403.1"/>
    </source>
</evidence>
<proteinExistence type="inferred from homology"/>
<evidence type="ECO:0000256" key="16">
    <source>
        <dbReference type="SAM" id="Coils"/>
    </source>
</evidence>
<keyword evidence="14" id="KW-0030">Aminoacyl-tRNA synthetase</keyword>
<name>A0A916S520_9BACI</name>
<accession>A0A916S520</accession>
<dbReference type="Gene3D" id="2.40.30.130">
    <property type="match status" value="1"/>
</dbReference>
<comment type="subcellular location">
    <subcellularLocation>
        <location evidence="2">Cytoplasm</location>
    </subcellularLocation>
</comment>
<comment type="cofactor">
    <cofactor evidence="1">
        <name>Zn(2+)</name>
        <dbReference type="ChEBI" id="CHEBI:29105"/>
    </cofactor>
</comment>
<keyword evidence="10" id="KW-0862">Zinc</keyword>
<dbReference type="GO" id="GO:0005524">
    <property type="term" value="F:ATP binding"/>
    <property type="evidence" value="ECO:0007669"/>
    <property type="project" value="UniProtKB-KW"/>
</dbReference>
<evidence type="ECO:0000256" key="5">
    <source>
        <dbReference type="ARBA" id="ARBA00017959"/>
    </source>
</evidence>
<keyword evidence="11" id="KW-0067">ATP-binding</keyword>
<organism evidence="18 19">
    <name type="scientific">Ornithinibacillus halotolerans</name>
    <dbReference type="NCBI Taxonomy" id="1274357"/>
    <lineage>
        <taxon>Bacteria</taxon>
        <taxon>Bacillati</taxon>
        <taxon>Bacillota</taxon>
        <taxon>Bacilli</taxon>
        <taxon>Bacillales</taxon>
        <taxon>Bacillaceae</taxon>
        <taxon>Ornithinibacillus</taxon>
    </lineage>
</organism>
<reference evidence="18" key="2">
    <citation type="submission" date="2020-09" db="EMBL/GenBank/DDBJ databases">
        <authorList>
            <person name="Sun Q."/>
            <person name="Zhou Y."/>
        </authorList>
    </citation>
    <scope>NUCLEOTIDE SEQUENCE</scope>
    <source>
        <strain evidence="18">CGMCC 1.12408</strain>
    </source>
</reference>
<evidence type="ECO:0000256" key="14">
    <source>
        <dbReference type="ARBA" id="ARBA00023146"/>
    </source>
</evidence>
<dbReference type="InterPro" id="IPR018163">
    <property type="entry name" value="Thr/Ala-tRNA-synth_IIc_edit"/>
</dbReference>
<dbReference type="Pfam" id="PF02272">
    <property type="entry name" value="DHHA1"/>
    <property type="match status" value="1"/>
</dbReference>
<dbReference type="GO" id="GO:0005737">
    <property type="term" value="C:cytoplasm"/>
    <property type="evidence" value="ECO:0007669"/>
    <property type="project" value="UniProtKB-SubCell"/>
</dbReference>
<dbReference type="InterPro" id="IPR003156">
    <property type="entry name" value="DHHA1_dom"/>
</dbReference>
<evidence type="ECO:0000256" key="12">
    <source>
        <dbReference type="ARBA" id="ARBA00022884"/>
    </source>
</evidence>
<evidence type="ECO:0000256" key="3">
    <source>
        <dbReference type="ARBA" id="ARBA00008226"/>
    </source>
</evidence>
<evidence type="ECO:0000256" key="11">
    <source>
        <dbReference type="ARBA" id="ARBA00022840"/>
    </source>
</evidence>
<dbReference type="AlphaFoldDB" id="A0A916S520"/>
<comment type="caution">
    <text evidence="18">The sequence shown here is derived from an EMBL/GenBank/DDBJ whole genome shotgun (WGS) entry which is preliminary data.</text>
</comment>
<dbReference type="GO" id="GO:0002161">
    <property type="term" value="F:aminoacyl-tRNA deacylase activity"/>
    <property type="evidence" value="ECO:0007669"/>
    <property type="project" value="UniProtKB-ARBA"/>
</dbReference>
<evidence type="ECO:0000256" key="4">
    <source>
        <dbReference type="ARBA" id="ARBA00013168"/>
    </source>
</evidence>
<keyword evidence="16" id="KW-0175">Coiled coil</keyword>
<keyword evidence="19" id="KW-1185">Reference proteome</keyword>
<evidence type="ECO:0000256" key="13">
    <source>
        <dbReference type="ARBA" id="ARBA00022917"/>
    </source>
</evidence>
<dbReference type="PANTHER" id="PTHR43462:SF1">
    <property type="entry name" value="ALANYL-TRNA EDITING PROTEIN AARSD1"/>
    <property type="match status" value="1"/>
</dbReference>
<keyword evidence="9" id="KW-0547">Nucleotide-binding</keyword>
<dbReference type="SUPFAM" id="SSF50447">
    <property type="entry name" value="Translation proteins"/>
    <property type="match status" value="1"/>
</dbReference>
<dbReference type="GO" id="GO:0004813">
    <property type="term" value="F:alanine-tRNA ligase activity"/>
    <property type="evidence" value="ECO:0007669"/>
    <property type="project" value="UniProtKB-EC"/>
</dbReference>
<dbReference type="PANTHER" id="PTHR43462">
    <property type="entry name" value="ALANYL-TRNA EDITING PROTEIN"/>
    <property type="match status" value="1"/>
</dbReference>
<evidence type="ECO:0000256" key="7">
    <source>
        <dbReference type="ARBA" id="ARBA00022598"/>
    </source>
</evidence>
<evidence type="ECO:0000256" key="1">
    <source>
        <dbReference type="ARBA" id="ARBA00001947"/>
    </source>
</evidence>
<keyword evidence="12" id="KW-0694">RNA-binding</keyword>
<dbReference type="SUPFAM" id="SSF55186">
    <property type="entry name" value="ThrRS/AlaRS common domain"/>
    <property type="match status" value="1"/>
</dbReference>
<comment type="similarity">
    <text evidence="3">Belongs to the class-II aminoacyl-tRNA synthetase family.</text>
</comment>
<reference evidence="18" key="1">
    <citation type="journal article" date="2014" name="Int. J. Syst. Evol. Microbiol.">
        <title>Complete genome sequence of Corynebacterium casei LMG S-19264T (=DSM 44701T), isolated from a smear-ripened cheese.</title>
        <authorList>
            <consortium name="US DOE Joint Genome Institute (JGI-PGF)"/>
            <person name="Walter F."/>
            <person name="Albersmeier A."/>
            <person name="Kalinowski J."/>
            <person name="Ruckert C."/>
        </authorList>
    </citation>
    <scope>NUCLEOTIDE SEQUENCE</scope>
    <source>
        <strain evidence="18">CGMCC 1.12408</strain>
    </source>
</reference>
<dbReference type="GO" id="GO:0006419">
    <property type="term" value="P:alanyl-tRNA aminoacylation"/>
    <property type="evidence" value="ECO:0007669"/>
    <property type="project" value="InterPro"/>
</dbReference>
<keyword evidence="6" id="KW-0820">tRNA-binding</keyword>
<dbReference type="PROSITE" id="PS50860">
    <property type="entry name" value="AA_TRNA_LIGASE_II_ALA"/>
    <property type="match status" value="1"/>
</dbReference>
<evidence type="ECO:0000256" key="2">
    <source>
        <dbReference type="ARBA" id="ARBA00004496"/>
    </source>
</evidence>
<dbReference type="Gene3D" id="3.10.310.40">
    <property type="match status" value="1"/>
</dbReference>
<evidence type="ECO:0000313" key="19">
    <source>
        <dbReference type="Proteomes" id="UP000613512"/>
    </source>
</evidence>
<dbReference type="GO" id="GO:0046872">
    <property type="term" value="F:metal ion binding"/>
    <property type="evidence" value="ECO:0007669"/>
    <property type="project" value="UniProtKB-KW"/>
</dbReference>
<evidence type="ECO:0000256" key="6">
    <source>
        <dbReference type="ARBA" id="ARBA00022555"/>
    </source>
</evidence>
<dbReference type="RefSeq" id="WP_188385087.1">
    <property type="nucleotide sequence ID" value="NZ_BMEY01000013.1"/>
</dbReference>
<dbReference type="SMART" id="SM00863">
    <property type="entry name" value="tRNA_SAD"/>
    <property type="match status" value="1"/>
</dbReference>
<evidence type="ECO:0000256" key="10">
    <source>
        <dbReference type="ARBA" id="ARBA00022833"/>
    </source>
</evidence>
<evidence type="ECO:0000256" key="8">
    <source>
        <dbReference type="ARBA" id="ARBA00022723"/>
    </source>
</evidence>
<dbReference type="Pfam" id="PF07973">
    <property type="entry name" value="tRNA_SAD"/>
    <property type="match status" value="1"/>
</dbReference>
<protein>
    <recommendedName>
        <fullName evidence="5">Alanine--tRNA ligase</fullName>
        <ecNumber evidence="4">6.1.1.7</ecNumber>
    </recommendedName>
    <alternativeName>
        <fullName evidence="15">Alanyl-tRNA synthetase</fullName>
    </alternativeName>
</protein>
<dbReference type="InterPro" id="IPR012947">
    <property type="entry name" value="tRNA_SAD"/>
</dbReference>
<feature type="coiled-coil region" evidence="16">
    <location>
        <begin position="260"/>
        <end position="287"/>
    </location>
</feature>
<dbReference type="InterPro" id="IPR018165">
    <property type="entry name" value="Ala-tRNA-synth_IIc_core"/>
</dbReference>
<dbReference type="GO" id="GO:0000049">
    <property type="term" value="F:tRNA binding"/>
    <property type="evidence" value="ECO:0007669"/>
    <property type="project" value="UniProtKB-KW"/>
</dbReference>
<evidence type="ECO:0000259" key="17">
    <source>
        <dbReference type="PROSITE" id="PS50860"/>
    </source>
</evidence>